<dbReference type="OrthoDB" id="4329178at2"/>
<accession>A0A1H9U359</accession>
<sequence>MTDPSPADELRTAAARLRALATAATPGPWRQHDTHLGQYGHTATVLSGERNDTELRAWLPTMSQESWDETRNVWADAAYIAAMHPGIGLALADWLEHAAQQEAYTLAEWGHRGGGGPHALAVARTINQEQP</sequence>
<dbReference type="EMBL" id="FOGO01000007">
    <property type="protein sequence ID" value="SES03935.1"/>
    <property type="molecule type" value="Genomic_DNA"/>
</dbReference>
<evidence type="ECO:0000313" key="1">
    <source>
        <dbReference type="EMBL" id="SES03935.1"/>
    </source>
</evidence>
<gene>
    <name evidence="1" type="ORF">SAMN05421870_107287</name>
</gene>
<dbReference type="InterPro" id="IPR025153">
    <property type="entry name" value="Ead_Ea22"/>
</dbReference>
<reference evidence="2" key="1">
    <citation type="submission" date="2016-10" db="EMBL/GenBank/DDBJ databases">
        <authorList>
            <person name="Varghese N."/>
            <person name="Submissions S."/>
        </authorList>
    </citation>
    <scope>NUCLEOTIDE SEQUENCE [LARGE SCALE GENOMIC DNA]</scope>
    <source>
        <strain evidence="2">CGMCC 4.6825</strain>
    </source>
</reference>
<evidence type="ECO:0000313" key="2">
    <source>
        <dbReference type="Proteomes" id="UP000182841"/>
    </source>
</evidence>
<dbReference type="Proteomes" id="UP000182841">
    <property type="component" value="Unassembled WGS sequence"/>
</dbReference>
<organism evidence="1 2">
    <name type="scientific">Streptomyces qinglanensis</name>
    <dbReference type="NCBI Taxonomy" id="943816"/>
    <lineage>
        <taxon>Bacteria</taxon>
        <taxon>Bacillati</taxon>
        <taxon>Actinomycetota</taxon>
        <taxon>Actinomycetes</taxon>
        <taxon>Kitasatosporales</taxon>
        <taxon>Streptomycetaceae</taxon>
        <taxon>Streptomyces</taxon>
    </lineage>
</organism>
<proteinExistence type="predicted"/>
<keyword evidence="2" id="KW-1185">Reference proteome</keyword>
<dbReference type="RefSeq" id="WP_075001200.1">
    <property type="nucleotide sequence ID" value="NZ_FOGO01000007.1"/>
</dbReference>
<dbReference type="AlphaFoldDB" id="A0A1H9U359"/>
<name>A0A1H9U359_9ACTN</name>
<protein>
    <submittedName>
        <fullName evidence="1">Uncharacterized protein</fullName>
    </submittedName>
</protein>
<dbReference type="Pfam" id="PF13935">
    <property type="entry name" value="Ead_Ea22"/>
    <property type="match status" value="1"/>
</dbReference>